<comment type="caution">
    <text evidence="12">Lacks conserved residue(s) required for the propagation of feature annotation.</text>
</comment>
<dbReference type="FunFam" id="2.60.40.60:FF:000053">
    <property type="entry name" value="FAT atypical cadherin 3"/>
    <property type="match status" value="1"/>
</dbReference>
<evidence type="ECO:0008006" key="20">
    <source>
        <dbReference type="Google" id="ProtNLM"/>
    </source>
</evidence>
<dbReference type="InterPro" id="IPR009030">
    <property type="entry name" value="Growth_fac_rcpt_cys_sf"/>
</dbReference>
<dbReference type="SUPFAM" id="SSF57184">
    <property type="entry name" value="Growth factor receptor domain"/>
    <property type="match status" value="1"/>
</dbReference>
<feature type="domain" description="Cadherin" evidence="17">
    <location>
        <begin position="1119"/>
        <end position="1219"/>
    </location>
</feature>
<dbReference type="InterPro" id="IPR020894">
    <property type="entry name" value="Cadherin_CS"/>
</dbReference>
<evidence type="ECO:0000313" key="19">
    <source>
        <dbReference type="Proteomes" id="UP001331515"/>
    </source>
</evidence>
<keyword evidence="10" id="KW-0325">Glycoprotein</keyword>
<dbReference type="PROSITE" id="PS01186">
    <property type="entry name" value="EGF_2"/>
    <property type="match status" value="2"/>
</dbReference>
<dbReference type="SMART" id="SM00112">
    <property type="entry name" value="CA"/>
    <property type="match status" value="11"/>
</dbReference>
<dbReference type="PROSITE" id="PS01187">
    <property type="entry name" value="EGF_CA"/>
    <property type="match status" value="1"/>
</dbReference>
<protein>
    <recommendedName>
        <fullName evidence="20">FAT1</fullName>
    </recommendedName>
</protein>
<feature type="compositionally biased region" description="Polar residues" evidence="13">
    <location>
        <begin position="2075"/>
        <end position="2086"/>
    </location>
</feature>
<evidence type="ECO:0000313" key="18">
    <source>
        <dbReference type="EMBL" id="KAK5926276.1"/>
    </source>
</evidence>
<feature type="disulfide bond" evidence="12">
    <location>
        <begin position="1719"/>
        <end position="1728"/>
    </location>
</feature>
<evidence type="ECO:0000256" key="2">
    <source>
        <dbReference type="ARBA" id="ARBA00022536"/>
    </source>
</evidence>
<sequence length="2165" mass="237455">TSQYKLIIQGTNMAGLSSNATLLIHLKDENDNAPIFVQKEFKGLISESAPINSVVLTHENTPFVIRASDADCDRNAMLIYQIVEPFAHNYFAIDSSTGAVRITTPLDYEQRSVFQFTVQVHDLGMPRLFAETAANVTIEVIDINDCPPVFSQELYETTVKVPTYKGVEAIKVNATDSDSKLIFSISEGNIGDKFKIDPITGIISIQNVTQLRSRYELKVRVSDGRFAAVATVKINVKENKESKLKFTRESFKAYVQENSSQKKTLAAIAVVGNQLNEPLFYKILNPDSRFEISRTSGVLSTTGIPFDREAQDTFEIVVEVTKEDTSEDGAHVLVTVTVEDLNDNKPMFVNRPYHALVQMDAEEGQVIRQVTAVDKDMGPNAVIHYYLKEHQEHFQITPSGEISLKKKFEKDLLDTDFVVVVTAKDNGEVYIRIVAPETQIPKFAEAQYRYTIAEDLPIGTEIDVIRAESKQPVIYSLVKEIYKGTVSEDDPPPSGVIAILSTTDDDSEDINKQVNYFITGGDPLGQFAIEHIQNEWKVSVRKSLDREEKDNYLLNITASDGIFTAKAVVEVKVLDANDNSPVCEKSLYSESVREDSPAGRLILQVSATDADIRSNAQISYDLQGVGSELFNIDSDTGELKTLQPLDREEQVEHRFRVRAVDGGGRYCEADIHITVDDVNDNTPQFSSEIYTITVFENTETGTFVAKLLANDIDTGLNSDILYSLVDSAEGFFSIDEHTGVMSLERPLDREVQSTYELKARASDQGSPRLSSLCHVLISVLDINDNPPVFEHREYMATLSEDVTVGTQVLRVQAASRDADANGEISYGIISGNEHGMFSVDPRTGDVFVIEPLDYEVSHEYYITVEATDGGSPPLSDMATVNINLTDVNDNTPVFSQEIYTAVVSEDAELGKTVMAVMAEDVDGPSFNRVRYFIVDGNQGSPFTIDPVRGELKVARQLDRERTSGFTLMVVASDNGANPLSSSAMINIDISDVNDNPPLFSQGNYSLIIQENRPKGTSVLQLTVTDRDASHNGPPFTFSIVDGNEGDAFHINQQGALVAMGALNRKSTEHYLLQAQVSDSGKPQLLSTAFISVRIIEESVYPPAILPLDIFVTTAGDEYPGGVLGKIHATDQDIYDTLSYSLAPSSSSSDDSGALFSVSASDGKVIALRPLDVGHYPLNVTVTDGRFTTAADVTVHVRQATRQALDNSIAVRFANIAPEEFIGDFWRNFQRALRNIAGVRRSEVQLVSLQPSEHGDLDVLLALERSGTPYQSQEVVFRKLNSSAAVIEEMTGVRIVRVVQKLCAGLDCPLSFCDEVISLDKSTMSTYSTARLSFVSPRHLRTATCQCEGGTCPMVNNLCENSPCPEGMECVADPKEAVYSCVCPEDKKSKCSDGNSLTFSGSGYVKYLLMENENKELMKLSLRIRTFSTHATVMYAKGTDYSILEIVNGRLQYKFDCGSGPGLVSVHSAQINDGEWHTLTLEVDGNYAKLVLDRVHAASGTAPGTLRTLNLDNSIYFGGHVRQLASARHGRSLPVTNGLRGCMEAISLNGQELPLNTKAQRAHAVLEDLVDVSPGCALAPAESCSSNPCSNGGVCASLPNGGYFCKCPASFMGTHCEIGLSPCASNPCLYGGTCVPRAGDFFCQCRGQYSGQRCQLGPYCRDNPCKNSGKCIDSLDGPVCECEVGFQGERCLNDVDECIKNPCSNGGQCQNTYGSYTCNCSLGFNGHMCELRAEVRNDFVSTSWNIGLEEVIGIVVFVSSIFILVLLFIIIRKKACRRRSKHNDDNKHLASPNTPHSFLQRPYFDVKLNKNIYSDIPPQVPVRPISYTPSIPSDSRNNLDRNSFEGSAIPEHPEFSTFNPDTVHGHRKTVAVDSIQKPNWDYDYDAKVVDLDPCLSKKPAEDSACHPYNTRGSMSEVQSLSSFQSESCDDNELFLAHDLKNPRGYHWDTSDWMPSVQLPGIQEFPQYEVVESPAPLYSDPSAMDTDYYPGGFDIESDFPPPPEDYNANDDLPPPPLPEYSDTLRPMGRELDPSRSGPGSPAGVRQRPALPQLYSLNQYLPQHAYPGEGGDSEGHGATSTSGNTTPASTMGPGGYRGGYLLGCSRDFDSSALDNMSLSLYTSTASCSDMSACCEESEAMISDYESGDEGHFERLTIPALDSQQHTEV</sequence>
<feature type="domain" description="Laminin G" evidence="15">
    <location>
        <begin position="1393"/>
        <end position="1575"/>
    </location>
</feature>
<dbReference type="InterPro" id="IPR001791">
    <property type="entry name" value="Laminin_G"/>
</dbReference>
<dbReference type="Pfam" id="PF00028">
    <property type="entry name" value="Cadherin"/>
    <property type="match status" value="10"/>
</dbReference>
<feature type="disulfide bond" evidence="12">
    <location>
        <begin position="1681"/>
        <end position="1690"/>
    </location>
</feature>
<dbReference type="GO" id="GO:0007156">
    <property type="term" value="P:homophilic cell adhesion via plasma membrane adhesion molecules"/>
    <property type="evidence" value="ECO:0007669"/>
    <property type="project" value="InterPro"/>
</dbReference>
<organism evidence="18 19">
    <name type="scientific">Champsocephalus gunnari</name>
    <name type="common">Mackerel icefish</name>
    <dbReference type="NCBI Taxonomy" id="52237"/>
    <lineage>
        <taxon>Eukaryota</taxon>
        <taxon>Metazoa</taxon>
        <taxon>Chordata</taxon>
        <taxon>Craniata</taxon>
        <taxon>Vertebrata</taxon>
        <taxon>Euteleostomi</taxon>
        <taxon>Actinopterygii</taxon>
        <taxon>Neopterygii</taxon>
        <taxon>Teleostei</taxon>
        <taxon>Neoteleostei</taxon>
        <taxon>Acanthomorphata</taxon>
        <taxon>Eupercaria</taxon>
        <taxon>Perciformes</taxon>
        <taxon>Notothenioidei</taxon>
        <taxon>Channichthyidae</taxon>
        <taxon>Champsocephalus</taxon>
    </lineage>
</organism>
<dbReference type="FunFam" id="2.10.25.10:FF:000154">
    <property type="entry name" value="FAT atypical cadherin 1"/>
    <property type="match status" value="1"/>
</dbReference>
<dbReference type="InterPro" id="IPR000152">
    <property type="entry name" value="EGF-type_Asp/Asn_hydroxyl_site"/>
</dbReference>
<dbReference type="FunFam" id="2.60.40.60:FF:000065">
    <property type="entry name" value="FAT atypical cadherin 1"/>
    <property type="match status" value="1"/>
</dbReference>
<keyword evidence="8 14" id="KW-0472">Membrane</keyword>
<dbReference type="FunFam" id="2.10.25.10:FF:000151">
    <property type="entry name" value="FAT atypical cadherin 4"/>
    <property type="match status" value="1"/>
</dbReference>
<reference evidence="18 19" key="1">
    <citation type="journal article" date="2023" name="Mol. Biol. Evol.">
        <title>Genomics of Secondarily Temperate Adaptation in the Only Non-Antarctic Icefish.</title>
        <authorList>
            <person name="Rivera-Colon A.G."/>
            <person name="Rayamajhi N."/>
            <person name="Minhas B.F."/>
            <person name="Madrigal G."/>
            <person name="Bilyk K.T."/>
            <person name="Yoon V."/>
            <person name="Hune M."/>
            <person name="Gregory S."/>
            <person name="Cheng C.H.C."/>
            <person name="Catchen J.M."/>
        </authorList>
    </citation>
    <scope>NUCLEOTIDE SEQUENCE [LARGE SCALE GENOMIC DNA]</scope>
    <source>
        <tissue evidence="18">White muscle</tissue>
    </source>
</reference>
<dbReference type="InterPro" id="IPR000742">
    <property type="entry name" value="EGF"/>
</dbReference>
<dbReference type="FunFam" id="2.10.25.10:FF:000152">
    <property type="entry name" value="FAT atypical cadherin 1"/>
    <property type="match status" value="1"/>
</dbReference>
<dbReference type="FunFam" id="2.60.40.60:FF:000033">
    <property type="entry name" value="FAT atypical cadherin 1"/>
    <property type="match status" value="1"/>
</dbReference>
<evidence type="ECO:0000259" key="17">
    <source>
        <dbReference type="PROSITE" id="PS50268"/>
    </source>
</evidence>
<feature type="region of interest" description="Disordered" evidence="13">
    <location>
        <begin position="2059"/>
        <end position="2090"/>
    </location>
</feature>
<dbReference type="PROSITE" id="PS00010">
    <property type="entry name" value="ASX_HYDROXYL"/>
    <property type="match status" value="1"/>
</dbReference>
<feature type="region of interest" description="Disordered" evidence="13">
    <location>
        <begin position="1986"/>
        <end position="2044"/>
    </location>
</feature>
<dbReference type="PROSITE" id="PS00022">
    <property type="entry name" value="EGF_1"/>
    <property type="match status" value="4"/>
</dbReference>
<dbReference type="PANTHER" id="PTHR24026">
    <property type="entry name" value="FAT ATYPICAL CADHERIN-RELATED"/>
    <property type="match status" value="1"/>
</dbReference>
<evidence type="ECO:0000256" key="12">
    <source>
        <dbReference type="PROSITE-ProRule" id="PRU00076"/>
    </source>
</evidence>
<dbReference type="PROSITE" id="PS50268">
    <property type="entry name" value="CADHERIN_2"/>
    <property type="match status" value="12"/>
</dbReference>
<dbReference type="FunFam" id="2.60.40.60:FF:000020">
    <property type="entry name" value="Dachsous cadherin-related 1b"/>
    <property type="match status" value="1"/>
</dbReference>
<dbReference type="GO" id="GO:0009653">
    <property type="term" value="P:anatomical structure morphogenesis"/>
    <property type="evidence" value="ECO:0007669"/>
    <property type="project" value="UniProtKB-ARBA"/>
</dbReference>
<dbReference type="SUPFAM" id="SSF57196">
    <property type="entry name" value="EGF/Laminin"/>
    <property type="match status" value="2"/>
</dbReference>
<feature type="domain" description="EGF-like" evidence="16">
    <location>
        <begin position="1693"/>
        <end position="1729"/>
    </location>
</feature>
<evidence type="ECO:0000256" key="6">
    <source>
        <dbReference type="ARBA" id="ARBA00022837"/>
    </source>
</evidence>
<evidence type="ECO:0000256" key="14">
    <source>
        <dbReference type="SAM" id="Phobius"/>
    </source>
</evidence>
<evidence type="ECO:0000256" key="8">
    <source>
        <dbReference type="ARBA" id="ARBA00023136"/>
    </source>
</evidence>
<feature type="domain" description="Cadherin" evidence="17">
    <location>
        <begin position="584"/>
        <end position="685"/>
    </location>
</feature>
<dbReference type="SUPFAM" id="SSF49899">
    <property type="entry name" value="Concanavalin A-like lectins/glucanases"/>
    <property type="match status" value="1"/>
</dbReference>
<evidence type="ECO:0000256" key="9">
    <source>
        <dbReference type="ARBA" id="ARBA00023157"/>
    </source>
</evidence>
<dbReference type="PROSITE" id="PS50026">
    <property type="entry name" value="EGF_3"/>
    <property type="match status" value="4"/>
</dbReference>
<evidence type="ECO:0000256" key="11">
    <source>
        <dbReference type="PROSITE-ProRule" id="PRU00043"/>
    </source>
</evidence>
<dbReference type="Proteomes" id="UP001331515">
    <property type="component" value="Unassembled WGS sequence"/>
</dbReference>
<feature type="domain" description="Cadherin" evidence="17">
    <location>
        <begin position="2"/>
        <end position="36"/>
    </location>
</feature>
<feature type="domain" description="Cadherin" evidence="17">
    <location>
        <begin position="478"/>
        <end position="583"/>
    </location>
</feature>
<keyword evidence="5" id="KW-0677">Repeat</keyword>
<feature type="domain" description="Cadherin" evidence="17">
    <location>
        <begin position="247"/>
        <end position="348"/>
    </location>
</feature>
<dbReference type="FunFam" id="2.60.40.60:FF:000107">
    <property type="entry name" value="FAT atypical cadherin 1"/>
    <property type="match status" value="1"/>
</dbReference>
<keyword evidence="2 12" id="KW-0245">EGF-like domain</keyword>
<evidence type="ECO:0000256" key="7">
    <source>
        <dbReference type="ARBA" id="ARBA00022989"/>
    </source>
</evidence>
<feature type="domain" description="Cadherin" evidence="17">
    <location>
        <begin position="686"/>
        <end position="789"/>
    </location>
</feature>
<feature type="non-terminal residue" evidence="18">
    <location>
        <position position="1"/>
    </location>
</feature>
<evidence type="ECO:0000256" key="4">
    <source>
        <dbReference type="ARBA" id="ARBA00022729"/>
    </source>
</evidence>
<dbReference type="Pfam" id="PF00008">
    <property type="entry name" value="EGF"/>
    <property type="match status" value="2"/>
</dbReference>
<dbReference type="CDD" id="cd00054">
    <property type="entry name" value="EGF_CA"/>
    <property type="match status" value="4"/>
</dbReference>
<evidence type="ECO:0000256" key="3">
    <source>
        <dbReference type="ARBA" id="ARBA00022692"/>
    </source>
</evidence>
<dbReference type="SMART" id="SM00181">
    <property type="entry name" value="EGF"/>
    <property type="match status" value="5"/>
</dbReference>
<feature type="domain" description="Cadherin" evidence="17">
    <location>
        <begin position="151"/>
        <end position="251"/>
    </location>
</feature>
<gene>
    <name evidence="18" type="ORF">CgunFtcFv8_021861</name>
</gene>
<keyword evidence="3 14" id="KW-0812">Transmembrane</keyword>
<dbReference type="GO" id="GO:0005886">
    <property type="term" value="C:plasma membrane"/>
    <property type="evidence" value="ECO:0007669"/>
    <property type="project" value="UniProtKB-SubCell"/>
</dbReference>
<feature type="disulfide bond" evidence="12">
    <location>
        <begin position="1644"/>
        <end position="1653"/>
    </location>
</feature>
<dbReference type="FunFam" id="2.60.40.60:FF:000084">
    <property type="entry name" value="FAT atypical cadherin 3"/>
    <property type="match status" value="1"/>
</dbReference>
<keyword evidence="19" id="KW-1185">Reference proteome</keyword>
<evidence type="ECO:0000256" key="10">
    <source>
        <dbReference type="ARBA" id="ARBA00023180"/>
    </source>
</evidence>
<feature type="domain" description="Cadherin" evidence="17">
    <location>
        <begin position="37"/>
        <end position="150"/>
    </location>
</feature>
<feature type="domain" description="EGF-like" evidence="16">
    <location>
        <begin position="1579"/>
        <end position="1616"/>
    </location>
</feature>
<keyword evidence="7 14" id="KW-1133">Transmembrane helix</keyword>
<dbReference type="PRINTS" id="PR00205">
    <property type="entry name" value="CADHERIN"/>
</dbReference>
<feature type="domain" description="Cadherin" evidence="17">
    <location>
        <begin position="895"/>
        <end position="999"/>
    </location>
</feature>
<dbReference type="FunFam" id="2.60.40.60:FF:000059">
    <property type="entry name" value="FAT atypical cadherin 3"/>
    <property type="match status" value="1"/>
</dbReference>
<feature type="domain" description="Cadherin" evidence="17">
    <location>
        <begin position="1000"/>
        <end position="1104"/>
    </location>
</feature>
<dbReference type="CDD" id="cd11304">
    <property type="entry name" value="Cadherin_repeat"/>
    <property type="match status" value="11"/>
</dbReference>
<dbReference type="InterPro" id="IPR013320">
    <property type="entry name" value="ConA-like_dom_sf"/>
</dbReference>
<dbReference type="InterPro" id="IPR001881">
    <property type="entry name" value="EGF-like_Ca-bd_dom"/>
</dbReference>
<dbReference type="Gene3D" id="2.60.40.60">
    <property type="entry name" value="Cadherins"/>
    <property type="match status" value="11"/>
</dbReference>
<keyword evidence="9 12" id="KW-1015">Disulfide bond</keyword>
<dbReference type="FunFam" id="2.60.120.200:FF:000024">
    <property type="entry name" value="FAT atypical cadherin 1"/>
    <property type="match status" value="1"/>
</dbReference>
<feature type="domain" description="Cadherin" evidence="17">
    <location>
        <begin position="790"/>
        <end position="894"/>
    </location>
</feature>
<dbReference type="SMART" id="SM00179">
    <property type="entry name" value="EGF_CA"/>
    <property type="match status" value="4"/>
</dbReference>
<dbReference type="PROSITE" id="PS00232">
    <property type="entry name" value="CADHERIN_1"/>
    <property type="match status" value="6"/>
</dbReference>
<dbReference type="Gene3D" id="2.60.120.200">
    <property type="match status" value="1"/>
</dbReference>
<comment type="caution">
    <text evidence="18">The sequence shown here is derived from an EMBL/GenBank/DDBJ whole genome shotgun (WGS) entry which is preliminary data.</text>
</comment>
<name>A0AAN8DNK4_CHAGU</name>
<dbReference type="CDD" id="cd00110">
    <property type="entry name" value="LamG"/>
    <property type="match status" value="1"/>
</dbReference>
<dbReference type="FunFam" id="2.10.25.10:FF:000057">
    <property type="entry name" value="protocadherin Fat 1 isoform X2"/>
    <property type="match status" value="1"/>
</dbReference>
<dbReference type="Pfam" id="PF02210">
    <property type="entry name" value="Laminin_G_2"/>
    <property type="match status" value="1"/>
</dbReference>
<proteinExistence type="predicted"/>
<evidence type="ECO:0000256" key="5">
    <source>
        <dbReference type="ARBA" id="ARBA00022737"/>
    </source>
</evidence>
<dbReference type="FunFam" id="2.60.40.60:FF:000013">
    <property type="entry name" value="Cadherin EGF LAG seven-pass G-type receptor"/>
    <property type="match status" value="2"/>
</dbReference>
<dbReference type="Gene3D" id="2.10.25.10">
    <property type="entry name" value="Laminin"/>
    <property type="match status" value="4"/>
</dbReference>
<dbReference type="InterPro" id="IPR002126">
    <property type="entry name" value="Cadherin-like_dom"/>
</dbReference>
<accession>A0AAN8DNK4</accession>
<dbReference type="SUPFAM" id="SSF49313">
    <property type="entry name" value="Cadherin-like"/>
    <property type="match status" value="11"/>
</dbReference>
<feature type="domain" description="EGF-like" evidence="16">
    <location>
        <begin position="1618"/>
        <end position="1654"/>
    </location>
</feature>
<dbReference type="InterPro" id="IPR018097">
    <property type="entry name" value="EGF_Ca-bd_CS"/>
</dbReference>
<evidence type="ECO:0000259" key="16">
    <source>
        <dbReference type="PROSITE" id="PS50026"/>
    </source>
</evidence>
<dbReference type="PANTHER" id="PTHR24026:SF126">
    <property type="entry name" value="PROTOCADHERIN FAT 4"/>
    <property type="match status" value="1"/>
</dbReference>
<dbReference type="GO" id="GO:0005509">
    <property type="term" value="F:calcium ion binding"/>
    <property type="evidence" value="ECO:0007669"/>
    <property type="project" value="UniProtKB-UniRule"/>
</dbReference>
<evidence type="ECO:0000256" key="13">
    <source>
        <dbReference type="SAM" id="MobiDB-lite"/>
    </source>
</evidence>
<dbReference type="Pfam" id="PF07645">
    <property type="entry name" value="EGF_CA"/>
    <property type="match status" value="1"/>
</dbReference>
<evidence type="ECO:0000259" key="15">
    <source>
        <dbReference type="PROSITE" id="PS50025"/>
    </source>
</evidence>
<dbReference type="FunFam" id="2.60.40.60:FF:000026">
    <property type="entry name" value="FAT atypical cadherin 1"/>
    <property type="match status" value="1"/>
</dbReference>
<evidence type="ECO:0000256" key="1">
    <source>
        <dbReference type="ARBA" id="ARBA00004167"/>
    </source>
</evidence>
<feature type="transmembrane region" description="Helical" evidence="14">
    <location>
        <begin position="1750"/>
        <end position="1770"/>
    </location>
</feature>
<dbReference type="InterPro" id="IPR015919">
    <property type="entry name" value="Cadherin-like_sf"/>
</dbReference>
<feature type="disulfide bond" evidence="12">
    <location>
        <begin position="1606"/>
        <end position="1615"/>
    </location>
</feature>
<feature type="domain" description="EGF-like" evidence="16">
    <location>
        <begin position="1655"/>
        <end position="1691"/>
    </location>
</feature>
<keyword evidence="4" id="KW-0732">Signal</keyword>
<dbReference type="EMBL" id="JAURVH010001519">
    <property type="protein sequence ID" value="KAK5926276.1"/>
    <property type="molecule type" value="Genomic_DNA"/>
</dbReference>
<comment type="subcellular location">
    <subcellularLocation>
        <location evidence="1">Membrane</location>
        <topology evidence="1">Single-pass membrane protein</topology>
    </subcellularLocation>
</comment>
<dbReference type="FunFam" id="2.60.40.60:FF:000021">
    <property type="entry name" value="FAT atypical cadherin 1"/>
    <property type="match status" value="1"/>
</dbReference>
<dbReference type="PROSITE" id="PS50025">
    <property type="entry name" value="LAM_G_DOMAIN"/>
    <property type="match status" value="1"/>
</dbReference>
<dbReference type="SMART" id="SM00282">
    <property type="entry name" value="LamG"/>
    <property type="match status" value="1"/>
</dbReference>
<keyword evidence="6 11" id="KW-0106">Calcium</keyword>
<dbReference type="InterPro" id="IPR049883">
    <property type="entry name" value="NOTCH1_EGF-like"/>
</dbReference>
<feature type="domain" description="Cadherin" evidence="17">
    <location>
        <begin position="349"/>
        <end position="474"/>
    </location>
</feature>